<proteinExistence type="predicted"/>
<dbReference type="Proteomes" id="UP000812287">
    <property type="component" value="Unassembled WGS sequence"/>
</dbReference>
<keyword evidence="2" id="KW-1185">Reference proteome</keyword>
<dbReference type="OrthoDB" id="3360032at2759"/>
<gene>
    <name evidence="1" type="ORF">BT62DRAFT_935517</name>
</gene>
<comment type="caution">
    <text evidence="1">The sequence shown here is derived from an EMBL/GenBank/DDBJ whole genome shotgun (WGS) entry which is preliminary data.</text>
</comment>
<dbReference type="AlphaFoldDB" id="A0A9P7VM79"/>
<dbReference type="RefSeq" id="XP_043036677.1">
    <property type="nucleotide sequence ID" value="XM_043186963.1"/>
</dbReference>
<organism evidence="1 2">
    <name type="scientific">Guyanagaster necrorhizus</name>
    <dbReference type="NCBI Taxonomy" id="856835"/>
    <lineage>
        <taxon>Eukaryota</taxon>
        <taxon>Fungi</taxon>
        <taxon>Dikarya</taxon>
        <taxon>Basidiomycota</taxon>
        <taxon>Agaricomycotina</taxon>
        <taxon>Agaricomycetes</taxon>
        <taxon>Agaricomycetidae</taxon>
        <taxon>Agaricales</taxon>
        <taxon>Marasmiineae</taxon>
        <taxon>Physalacriaceae</taxon>
        <taxon>Guyanagaster</taxon>
    </lineage>
</organism>
<sequence length="68" mass="7489">MQHPTDVFIDVLDGPARAHIRFVDAGVLTPGRTKQPHPVPFSIVLERLYFGFLPASDQCISGENIGRS</sequence>
<dbReference type="GeneID" id="66109260"/>
<dbReference type="EMBL" id="MU250547">
    <property type="protein sequence ID" value="KAG7443177.1"/>
    <property type="molecule type" value="Genomic_DNA"/>
</dbReference>
<evidence type="ECO:0000313" key="1">
    <source>
        <dbReference type="EMBL" id="KAG7443177.1"/>
    </source>
</evidence>
<name>A0A9P7VM79_9AGAR</name>
<reference evidence="1" key="1">
    <citation type="submission" date="2020-11" db="EMBL/GenBank/DDBJ databases">
        <title>Adaptations for nitrogen fixation in a non-lichenized fungal sporocarp promotes dispersal by wood-feeding termites.</title>
        <authorList>
            <consortium name="DOE Joint Genome Institute"/>
            <person name="Koch R.A."/>
            <person name="Yoon G."/>
            <person name="Arayal U."/>
            <person name="Lail K."/>
            <person name="Amirebrahimi M."/>
            <person name="Labutti K."/>
            <person name="Lipzen A."/>
            <person name="Riley R."/>
            <person name="Barry K."/>
            <person name="Henrissat B."/>
            <person name="Grigoriev I.V."/>
            <person name="Herr J.R."/>
            <person name="Aime M.C."/>
        </authorList>
    </citation>
    <scope>NUCLEOTIDE SEQUENCE</scope>
    <source>
        <strain evidence="1">MCA 3950</strain>
    </source>
</reference>
<accession>A0A9P7VM79</accession>
<evidence type="ECO:0000313" key="2">
    <source>
        <dbReference type="Proteomes" id="UP000812287"/>
    </source>
</evidence>
<protein>
    <submittedName>
        <fullName evidence="1">Uncharacterized protein</fullName>
    </submittedName>
</protein>